<dbReference type="EMBL" id="CAUYUJ010017622">
    <property type="protein sequence ID" value="CAK0876411.1"/>
    <property type="molecule type" value="Genomic_DNA"/>
</dbReference>
<feature type="region of interest" description="Disordered" evidence="1">
    <location>
        <begin position="1"/>
        <end position="35"/>
    </location>
</feature>
<reference evidence="2" key="1">
    <citation type="submission" date="2023-10" db="EMBL/GenBank/DDBJ databases">
        <authorList>
            <person name="Chen Y."/>
            <person name="Shah S."/>
            <person name="Dougan E. K."/>
            <person name="Thang M."/>
            <person name="Chan C."/>
        </authorList>
    </citation>
    <scope>NUCLEOTIDE SEQUENCE [LARGE SCALE GENOMIC DNA]</scope>
</reference>
<gene>
    <name evidence="2" type="ORF">PCOR1329_LOCUS60788</name>
</gene>
<protein>
    <submittedName>
        <fullName evidence="2">Uncharacterized protein</fullName>
    </submittedName>
</protein>
<evidence type="ECO:0000256" key="1">
    <source>
        <dbReference type="SAM" id="MobiDB-lite"/>
    </source>
</evidence>
<organism evidence="2 3">
    <name type="scientific">Prorocentrum cordatum</name>
    <dbReference type="NCBI Taxonomy" id="2364126"/>
    <lineage>
        <taxon>Eukaryota</taxon>
        <taxon>Sar</taxon>
        <taxon>Alveolata</taxon>
        <taxon>Dinophyceae</taxon>
        <taxon>Prorocentrales</taxon>
        <taxon>Prorocentraceae</taxon>
        <taxon>Prorocentrum</taxon>
    </lineage>
</organism>
<proteinExistence type="predicted"/>
<evidence type="ECO:0000313" key="2">
    <source>
        <dbReference type="EMBL" id="CAK0876411.1"/>
    </source>
</evidence>
<evidence type="ECO:0000313" key="3">
    <source>
        <dbReference type="Proteomes" id="UP001189429"/>
    </source>
</evidence>
<dbReference type="Proteomes" id="UP001189429">
    <property type="component" value="Unassembled WGS sequence"/>
</dbReference>
<comment type="caution">
    <text evidence="2">The sequence shown here is derived from an EMBL/GenBank/DDBJ whole genome shotgun (WGS) entry which is preliminary data.</text>
</comment>
<keyword evidence="3" id="KW-1185">Reference proteome</keyword>
<accession>A0ABN9VTZ3</accession>
<name>A0ABN9VTZ3_9DINO</name>
<sequence>VAAGVRPFPRPQQGQENVPPKDGLDPTKQKQAFGYGDVLPKDAPGLGDAMAHPPDTPAQTAKYIWKGMTNVPKRKEIIEGFGYPGQKHSAGGITTVGRIYYGPGRYDYGRPVMPKGWFQNFFYGFWEFGHLMFVVDRWIAIRQLRHFLGIMICFVPFWIQMQWNVQMWEDFKKTHAN</sequence>
<feature type="non-terminal residue" evidence="2">
    <location>
        <position position="1"/>
    </location>
</feature>